<gene>
    <name evidence="2" type="ORF">EKH80_06360</name>
</gene>
<dbReference type="SUPFAM" id="SSF110296">
    <property type="entry name" value="Oligoxyloglucan reducing end-specific cellobiohydrolase"/>
    <property type="match status" value="2"/>
</dbReference>
<dbReference type="InterPro" id="IPR015943">
    <property type="entry name" value="WD40/YVTN_repeat-like_dom_sf"/>
</dbReference>
<proteinExistence type="predicted"/>
<dbReference type="Gene3D" id="2.130.10.10">
    <property type="entry name" value="YVTN repeat-like/Quinoprotein amine dehydrogenase"/>
    <property type="match status" value="2"/>
</dbReference>
<keyword evidence="1" id="KW-0732">Signal</keyword>
<keyword evidence="3" id="KW-1185">Reference proteome</keyword>
<reference evidence="2 3" key="1">
    <citation type="submission" date="2018-12" db="EMBL/GenBank/DDBJ databases">
        <title>Dyella dinghuensis sp. nov. DHOA06 and Dyella choica sp. nov. 4M-K27, isolated from forest soil.</title>
        <authorList>
            <person name="Qiu L.-H."/>
            <person name="Gao Z.-H."/>
        </authorList>
    </citation>
    <scope>NUCLEOTIDE SEQUENCE [LARGE SCALE GENOMIC DNA]</scope>
    <source>
        <strain evidence="2 3">4M-K27</strain>
    </source>
</reference>
<evidence type="ECO:0000313" key="2">
    <source>
        <dbReference type="EMBL" id="RUL77510.1"/>
    </source>
</evidence>
<dbReference type="PROSITE" id="PS51257">
    <property type="entry name" value="PROKAR_LIPOPROTEIN"/>
    <property type="match status" value="1"/>
</dbReference>
<accession>A0A432M8X0</accession>
<sequence>MKRSRTIDAFSFRTMALARKALPWAALALACSQGAAFAKDASLTPQAGSHWQKLPTEPYKGKQDDIYFVNQDVGLYVNGKGNIWRSTDGGHSWQNVLKQPGTYFRAIGMVDTQHAYAGNIGTDYYPGVTDSTPLYETDDRGDHWHAVTNIPGEPMKGICGIDIIHPDGTTHNSSAAVIHAAGRVGGPARLISSLDGGTTWTNTDMTPWIAMIVDVKFFDARNGVIYGGSDTDLSKSHALIITTHDGGAHWTRAYESNRPAELIWKGSFPTRQVGYATIQSYDTDTKSTLRRVAKTTDGGKTWKELPLVDDKEVTEFGVGFANADLGWVGTTKGGFETKDGGKHWEHVEMGRVINKIRVLPDGEHFVAYAIGSDVYKYTSEQLPAVASNPATVKVDKP</sequence>
<evidence type="ECO:0000313" key="3">
    <source>
        <dbReference type="Proteomes" id="UP000274358"/>
    </source>
</evidence>
<dbReference type="RefSeq" id="WP_230473457.1">
    <property type="nucleotide sequence ID" value="NZ_RYYV01000004.1"/>
</dbReference>
<evidence type="ECO:0000256" key="1">
    <source>
        <dbReference type="SAM" id="SignalP"/>
    </source>
</evidence>
<dbReference type="EMBL" id="RYYV01000004">
    <property type="protein sequence ID" value="RUL77510.1"/>
    <property type="molecule type" value="Genomic_DNA"/>
</dbReference>
<dbReference type="AlphaFoldDB" id="A0A432M8X0"/>
<organism evidence="2 3">
    <name type="scientific">Dyella choica</name>
    <dbReference type="NCBI Taxonomy" id="1927959"/>
    <lineage>
        <taxon>Bacteria</taxon>
        <taxon>Pseudomonadati</taxon>
        <taxon>Pseudomonadota</taxon>
        <taxon>Gammaproteobacteria</taxon>
        <taxon>Lysobacterales</taxon>
        <taxon>Rhodanobacteraceae</taxon>
        <taxon>Dyella</taxon>
    </lineage>
</organism>
<feature type="signal peptide" evidence="1">
    <location>
        <begin position="1"/>
        <end position="38"/>
    </location>
</feature>
<dbReference type="PANTHER" id="PTHR47199">
    <property type="entry name" value="PHOTOSYSTEM II STABILITY/ASSEMBLY FACTOR HCF136, CHLOROPLASTIC"/>
    <property type="match status" value="1"/>
</dbReference>
<dbReference type="CDD" id="cd15482">
    <property type="entry name" value="Sialidase_non-viral"/>
    <property type="match status" value="1"/>
</dbReference>
<feature type="chain" id="PRO_5019184862" description="Glycosyl hydrolase" evidence="1">
    <location>
        <begin position="39"/>
        <end position="397"/>
    </location>
</feature>
<dbReference type="Proteomes" id="UP000274358">
    <property type="component" value="Unassembled WGS sequence"/>
</dbReference>
<evidence type="ECO:0008006" key="4">
    <source>
        <dbReference type="Google" id="ProtNLM"/>
    </source>
</evidence>
<dbReference type="PANTHER" id="PTHR47199:SF2">
    <property type="entry name" value="PHOTOSYSTEM II STABILITY_ASSEMBLY FACTOR HCF136, CHLOROPLASTIC"/>
    <property type="match status" value="1"/>
</dbReference>
<comment type="caution">
    <text evidence="2">The sequence shown here is derived from an EMBL/GenBank/DDBJ whole genome shotgun (WGS) entry which is preliminary data.</text>
</comment>
<protein>
    <recommendedName>
        <fullName evidence="4">Glycosyl hydrolase</fullName>
    </recommendedName>
</protein>
<name>A0A432M8X0_9GAMM</name>